<accession>A0A8J6K3V9</accession>
<gene>
    <name evidence="2" type="ORF">GDO78_011776</name>
</gene>
<keyword evidence="1" id="KW-1133">Transmembrane helix</keyword>
<feature type="transmembrane region" description="Helical" evidence="1">
    <location>
        <begin position="12"/>
        <end position="31"/>
    </location>
</feature>
<evidence type="ECO:0000256" key="1">
    <source>
        <dbReference type="SAM" id="Phobius"/>
    </source>
</evidence>
<proteinExistence type="predicted"/>
<sequence length="71" mass="8127">MKRKQKRFIQMALLFTAALIFLPNIGLWSLYKEKQLMKSADGGDQQPPMQVILTKCNTTGSNYFSNLIFVV</sequence>
<keyword evidence="3" id="KW-1185">Reference proteome</keyword>
<dbReference type="AlphaFoldDB" id="A0A8J6K3V9"/>
<dbReference type="OrthoDB" id="8949303at2759"/>
<evidence type="ECO:0000313" key="2">
    <source>
        <dbReference type="EMBL" id="KAG9479928.1"/>
    </source>
</evidence>
<keyword evidence="1" id="KW-0472">Membrane</keyword>
<keyword evidence="1" id="KW-0812">Transmembrane</keyword>
<name>A0A8J6K3V9_ELECQ</name>
<evidence type="ECO:0000313" key="3">
    <source>
        <dbReference type="Proteomes" id="UP000770717"/>
    </source>
</evidence>
<comment type="caution">
    <text evidence="2">The sequence shown here is derived from an EMBL/GenBank/DDBJ whole genome shotgun (WGS) entry which is preliminary data.</text>
</comment>
<protein>
    <submittedName>
        <fullName evidence="2">Uncharacterized protein</fullName>
    </submittedName>
</protein>
<dbReference type="EMBL" id="WNTK01000007">
    <property type="protein sequence ID" value="KAG9479928.1"/>
    <property type="molecule type" value="Genomic_DNA"/>
</dbReference>
<organism evidence="2 3">
    <name type="scientific">Eleutherodactylus coqui</name>
    <name type="common">Puerto Rican coqui</name>
    <dbReference type="NCBI Taxonomy" id="57060"/>
    <lineage>
        <taxon>Eukaryota</taxon>
        <taxon>Metazoa</taxon>
        <taxon>Chordata</taxon>
        <taxon>Craniata</taxon>
        <taxon>Vertebrata</taxon>
        <taxon>Euteleostomi</taxon>
        <taxon>Amphibia</taxon>
        <taxon>Batrachia</taxon>
        <taxon>Anura</taxon>
        <taxon>Neobatrachia</taxon>
        <taxon>Hyloidea</taxon>
        <taxon>Eleutherodactylidae</taxon>
        <taxon>Eleutherodactylinae</taxon>
        <taxon>Eleutherodactylus</taxon>
        <taxon>Eleutherodactylus</taxon>
    </lineage>
</organism>
<dbReference type="Proteomes" id="UP000770717">
    <property type="component" value="Unassembled WGS sequence"/>
</dbReference>
<reference evidence="2" key="1">
    <citation type="thesis" date="2020" institute="ProQuest LLC" country="789 East Eisenhower Parkway, Ann Arbor, MI, USA">
        <title>Comparative Genomics and Chromosome Evolution.</title>
        <authorList>
            <person name="Mudd A.B."/>
        </authorList>
    </citation>
    <scope>NUCLEOTIDE SEQUENCE</scope>
    <source>
        <strain evidence="2">HN-11 Male</strain>
        <tissue evidence="2">Kidney and liver</tissue>
    </source>
</reference>